<evidence type="ECO:0000256" key="1">
    <source>
        <dbReference type="ARBA" id="ARBA00005953"/>
    </source>
</evidence>
<evidence type="ECO:0000256" key="2">
    <source>
        <dbReference type="ARBA" id="ARBA00022801"/>
    </source>
</evidence>
<dbReference type="Proteomes" id="UP000318667">
    <property type="component" value="Unassembled WGS sequence"/>
</dbReference>
<dbReference type="RefSeq" id="WP_144543234.1">
    <property type="nucleotide sequence ID" value="NZ_CBCSDC010000005.1"/>
</dbReference>
<dbReference type="OrthoDB" id="9799036at2"/>
<dbReference type="GO" id="GO:0047617">
    <property type="term" value="F:fatty acyl-CoA hydrolase activity"/>
    <property type="evidence" value="ECO:0007669"/>
    <property type="project" value="TreeGrafter"/>
</dbReference>
<dbReference type="InterPro" id="IPR029069">
    <property type="entry name" value="HotDog_dom_sf"/>
</dbReference>
<sequence>MFVTKIRPRVSETDGVGHINNTFVPVWFEAGREEIFRILTPDLSFKNWHLAVVNMNVDFTNQIHFGTEVEVRTWVHRFGNKSFMLYEEMFQGEILCAKGTVTYVYMDYQAQKSAAIPEPIRNELQKHLKET</sequence>
<reference evidence="3 4" key="1">
    <citation type="journal article" date="2015" name="Stand. Genomic Sci.">
        <title>Genomic Encyclopedia of Bacterial and Archaeal Type Strains, Phase III: the genomes of soil and plant-associated and newly described type strains.</title>
        <authorList>
            <person name="Whitman W.B."/>
            <person name="Woyke T."/>
            <person name="Klenk H.P."/>
            <person name="Zhou Y."/>
            <person name="Lilburn T.G."/>
            <person name="Beck B.J."/>
            <person name="De Vos P."/>
            <person name="Vandamme P."/>
            <person name="Eisen J.A."/>
            <person name="Garrity G."/>
            <person name="Hugenholtz P."/>
            <person name="Kyrpides N.C."/>
        </authorList>
    </citation>
    <scope>NUCLEOTIDE SEQUENCE [LARGE SCALE GENOMIC DNA]</scope>
    <source>
        <strain evidence="3 4">CGMCC 1.10115</strain>
    </source>
</reference>
<dbReference type="PANTHER" id="PTHR31793:SF27">
    <property type="entry name" value="NOVEL THIOESTERASE SUPERFAMILY DOMAIN AND SAPOSIN A-TYPE DOMAIN CONTAINING PROTEIN (0610012H03RIK)"/>
    <property type="match status" value="1"/>
</dbReference>
<dbReference type="Gene3D" id="3.10.129.10">
    <property type="entry name" value="Hotdog Thioesterase"/>
    <property type="match status" value="1"/>
</dbReference>
<dbReference type="AlphaFoldDB" id="A0A562JRE8"/>
<keyword evidence="4" id="KW-1185">Reference proteome</keyword>
<keyword evidence="2 3" id="KW-0378">Hydrolase</keyword>
<protein>
    <submittedName>
        <fullName evidence="3">Acyl-CoA thioester hydrolase</fullName>
    </submittedName>
</protein>
<proteinExistence type="inferred from homology"/>
<dbReference type="PANTHER" id="PTHR31793">
    <property type="entry name" value="4-HYDROXYBENZOYL-COA THIOESTERASE FAMILY MEMBER"/>
    <property type="match status" value="1"/>
</dbReference>
<dbReference type="EMBL" id="VLKI01000008">
    <property type="protein sequence ID" value="TWH85721.1"/>
    <property type="molecule type" value="Genomic_DNA"/>
</dbReference>
<dbReference type="SUPFAM" id="SSF54637">
    <property type="entry name" value="Thioesterase/thiol ester dehydrase-isomerase"/>
    <property type="match status" value="1"/>
</dbReference>
<comment type="caution">
    <text evidence="3">The sequence shown here is derived from an EMBL/GenBank/DDBJ whole genome shotgun (WGS) entry which is preliminary data.</text>
</comment>
<dbReference type="InterPro" id="IPR050563">
    <property type="entry name" value="4-hydroxybenzoyl-CoA_TE"/>
</dbReference>
<dbReference type="GeneID" id="65404302"/>
<comment type="similarity">
    <text evidence="1">Belongs to the 4-hydroxybenzoyl-CoA thioesterase family.</text>
</comment>
<dbReference type="CDD" id="cd00586">
    <property type="entry name" value="4HBT"/>
    <property type="match status" value="1"/>
</dbReference>
<organism evidence="3 4">
    <name type="scientific">Cytobacillus oceanisediminis</name>
    <dbReference type="NCBI Taxonomy" id="665099"/>
    <lineage>
        <taxon>Bacteria</taxon>
        <taxon>Bacillati</taxon>
        <taxon>Bacillota</taxon>
        <taxon>Bacilli</taxon>
        <taxon>Bacillales</taxon>
        <taxon>Bacillaceae</taxon>
        <taxon>Cytobacillus</taxon>
    </lineage>
</organism>
<dbReference type="Pfam" id="PF13279">
    <property type="entry name" value="4HBT_2"/>
    <property type="match status" value="1"/>
</dbReference>
<accession>A0A562JRE8</accession>
<evidence type="ECO:0000313" key="4">
    <source>
        <dbReference type="Proteomes" id="UP000318667"/>
    </source>
</evidence>
<name>A0A562JRE8_9BACI</name>
<gene>
    <name evidence="3" type="ORF">IQ19_03146</name>
</gene>
<evidence type="ECO:0000313" key="3">
    <source>
        <dbReference type="EMBL" id="TWH85721.1"/>
    </source>
</evidence>